<evidence type="ECO:0000313" key="1">
    <source>
        <dbReference type="EMBL" id="TWV88968.1"/>
    </source>
</evidence>
<dbReference type="InterPro" id="IPR036890">
    <property type="entry name" value="HATPase_C_sf"/>
</dbReference>
<dbReference type="Gene3D" id="3.30.565.10">
    <property type="entry name" value="Histidine kinase-like ATPase, C-terminal domain"/>
    <property type="match status" value="1"/>
</dbReference>
<dbReference type="SUPFAM" id="SSF55874">
    <property type="entry name" value="ATPase domain of HSP90 chaperone/DNA topoisomerase II/histidine kinase"/>
    <property type="match status" value="1"/>
</dbReference>
<accession>A0A5C6LHQ2</accession>
<reference evidence="1 2" key="1">
    <citation type="submission" date="2019-08" db="EMBL/GenBank/DDBJ databases">
        <title>Whole genome sequencing of chitin degrading bacteria Chitinophaga pinensis YS16.</title>
        <authorList>
            <person name="Singh R.P."/>
            <person name="Manchanda G."/>
            <person name="Maurya I.K."/>
            <person name="Joshi N.K."/>
            <person name="Srivastava A.K."/>
        </authorList>
    </citation>
    <scope>NUCLEOTIDE SEQUENCE [LARGE SCALE GENOMIC DNA]</scope>
    <source>
        <strain evidence="1 2">YS-16</strain>
    </source>
</reference>
<organism evidence="1 2">
    <name type="scientific">Chitinophaga pinensis</name>
    <dbReference type="NCBI Taxonomy" id="79329"/>
    <lineage>
        <taxon>Bacteria</taxon>
        <taxon>Pseudomonadati</taxon>
        <taxon>Bacteroidota</taxon>
        <taxon>Chitinophagia</taxon>
        <taxon>Chitinophagales</taxon>
        <taxon>Chitinophagaceae</taxon>
        <taxon>Chitinophaga</taxon>
    </lineage>
</organism>
<comment type="caution">
    <text evidence="1">The sequence shown here is derived from an EMBL/GenBank/DDBJ whole genome shotgun (WGS) entry which is preliminary data.</text>
</comment>
<dbReference type="AlphaFoldDB" id="A0A5C6LHQ2"/>
<dbReference type="EMBL" id="VOHS01000093">
    <property type="protein sequence ID" value="TWV88968.1"/>
    <property type="molecule type" value="Genomic_DNA"/>
</dbReference>
<gene>
    <name evidence="1" type="ORF">FEF09_30210</name>
</gene>
<name>A0A5C6LHQ2_9BACT</name>
<protein>
    <submittedName>
        <fullName evidence="1">Uncharacterized protein</fullName>
    </submittedName>
</protein>
<dbReference type="Proteomes" id="UP000318815">
    <property type="component" value="Unassembled WGS sequence"/>
</dbReference>
<proteinExistence type="predicted"/>
<sequence length="181" mass="20706">MTEQQFLTRYRKLAYNRYREQGPYAEVPPLNMAIVSKRKTFGRNGKGRLAAFAFGQNFKVSTFRDGWANVFQVDRDIEHTLVFQKTIDSREVSGHGTEIFIENAAKPNLSSEDARKEIGMRFLTDPSLVSVNGVFVTFRDVPEENINYLEVEVTNVGKFSIKVIDVQTSDKRRSNMELPGM</sequence>
<keyword evidence="2" id="KW-1185">Reference proteome</keyword>
<evidence type="ECO:0000313" key="2">
    <source>
        <dbReference type="Proteomes" id="UP000318815"/>
    </source>
</evidence>